<organism evidence="2 3">
    <name type="scientific">Phrynocephalus forsythii</name>
    <dbReference type="NCBI Taxonomy" id="171643"/>
    <lineage>
        <taxon>Eukaryota</taxon>
        <taxon>Metazoa</taxon>
        <taxon>Chordata</taxon>
        <taxon>Craniata</taxon>
        <taxon>Vertebrata</taxon>
        <taxon>Euteleostomi</taxon>
        <taxon>Lepidosauria</taxon>
        <taxon>Squamata</taxon>
        <taxon>Bifurcata</taxon>
        <taxon>Unidentata</taxon>
        <taxon>Episquamata</taxon>
        <taxon>Toxicofera</taxon>
        <taxon>Iguania</taxon>
        <taxon>Acrodonta</taxon>
        <taxon>Agamidae</taxon>
        <taxon>Agaminae</taxon>
        <taxon>Phrynocephalus</taxon>
    </lineage>
</organism>
<accession>A0A9Q0Y3J1</accession>
<feature type="non-terminal residue" evidence="2">
    <location>
        <position position="130"/>
    </location>
</feature>
<name>A0A9Q0Y3J1_9SAUR</name>
<sequence>GLSSKPGQTLLRNQNKRKPGLFRMGLHGSKNKSPWREKNNSIYRLKQRKKPPPPPPPITTPINADCWQGSLGCMGPGIQRHLENHQFLIAGKEQMEVGIMVGEDTFAPVQLQVPDGFVPFLKSTFVPSKR</sequence>
<dbReference type="EMBL" id="JAPFRF010000002">
    <property type="protein sequence ID" value="KAJ7341328.1"/>
    <property type="molecule type" value="Genomic_DNA"/>
</dbReference>
<proteinExistence type="predicted"/>
<feature type="region of interest" description="Disordered" evidence="1">
    <location>
        <begin position="1"/>
        <end position="61"/>
    </location>
</feature>
<protein>
    <submittedName>
        <fullName evidence="2">Uncharacterized protein</fullName>
    </submittedName>
</protein>
<feature type="compositionally biased region" description="Polar residues" evidence="1">
    <location>
        <begin position="1"/>
        <end position="13"/>
    </location>
</feature>
<comment type="caution">
    <text evidence="2">The sequence shown here is derived from an EMBL/GenBank/DDBJ whole genome shotgun (WGS) entry which is preliminary data.</text>
</comment>
<evidence type="ECO:0000313" key="3">
    <source>
        <dbReference type="Proteomes" id="UP001142489"/>
    </source>
</evidence>
<dbReference type="AlphaFoldDB" id="A0A9Q0Y3J1"/>
<keyword evidence="3" id="KW-1185">Reference proteome</keyword>
<evidence type="ECO:0000313" key="2">
    <source>
        <dbReference type="EMBL" id="KAJ7341328.1"/>
    </source>
</evidence>
<gene>
    <name evidence="2" type="ORF">JRQ81_005291</name>
</gene>
<evidence type="ECO:0000256" key="1">
    <source>
        <dbReference type="SAM" id="MobiDB-lite"/>
    </source>
</evidence>
<dbReference type="Proteomes" id="UP001142489">
    <property type="component" value="Unassembled WGS sequence"/>
</dbReference>
<reference evidence="2" key="1">
    <citation type="journal article" date="2023" name="DNA Res.">
        <title>Chromosome-level genome assembly of Phrynocephalus forsythii using third-generation DNA sequencing and Hi-C analysis.</title>
        <authorList>
            <person name="Qi Y."/>
            <person name="Zhao W."/>
            <person name="Zhao Y."/>
            <person name="Niu C."/>
            <person name="Cao S."/>
            <person name="Zhang Y."/>
        </authorList>
    </citation>
    <scope>NUCLEOTIDE SEQUENCE</scope>
    <source>
        <tissue evidence="2">Muscle</tissue>
    </source>
</reference>